<dbReference type="GO" id="GO:0061512">
    <property type="term" value="P:protein localization to cilium"/>
    <property type="evidence" value="ECO:0007669"/>
    <property type="project" value="TreeGrafter"/>
</dbReference>
<dbReference type="GO" id="GO:0097730">
    <property type="term" value="C:non-motile cilium"/>
    <property type="evidence" value="ECO:0007669"/>
    <property type="project" value="TreeGrafter"/>
</dbReference>
<evidence type="ECO:0000256" key="4">
    <source>
        <dbReference type="SAM" id="MobiDB-lite"/>
    </source>
</evidence>
<dbReference type="GO" id="GO:0036064">
    <property type="term" value="C:ciliary basal body"/>
    <property type="evidence" value="ECO:0007669"/>
    <property type="project" value="TreeGrafter"/>
</dbReference>
<reference evidence="6" key="1">
    <citation type="submission" date="2025-08" db="UniProtKB">
        <authorList>
            <consortium name="RefSeq"/>
        </authorList>
    </citation>
    <scope>IDENTIFICATION</scope>
    <source>
        <tissue evidence="6">Spleen</tissue>
    </source>
</reference>
<dbReference type="Pfam" id="PF14931">
    <property type="entry name" value="IFT20"/>
    <property type="match status" value="1"/>
</dbReference>
<dbReference type="GeneID" id="110192224"/>
<dbReference type="GO" id="GO:0097546">
    <property type="term" value="C:ciliary base"/>
    <property type="evidence" value="ECO:0007669"/>
    <property type="project" value="TreeGrafter"/>
</dbReference>
<dbReference type="KEGG" id="pcw:110192224"/>
<comment type="subcellular location">
    <subcellularLocation>
        <location evidence="1">Cell projection</location>
        <location evidence="1">Cilium</location>
    </subcellularLocation>
</comment>
<feature type="region of interest" description="Disordered" evidence="4">
    <location>
        <begin position="104"/>
        <end position="137"/>
    </location>
</feature>
<keyword evidence="5" id="KW-1185">Reference proteome</keyword>
<dbReference type="Proteomes" id="UP000515140">
    <property type="component" value="Unplaced"/>
</dbReference>
<dbReference type="RefSeq" id="XP_020818909.1">
    <property type="nucleotide sequence ID" value="XM_020963250.1"/>
</dbReference>
<dbReference type="GO" id="GO:0030990">
    <property type="term" value="C:intraciliary transport particle"/>
    <property type="evidence" value="ECO:0007669"/>
    <property type="project" value="TreeGrafter"/>
</dbReference>
<keyword evidence="3" id="KW-0966">Cell projection</keyword>
<dbReference type="CTD" id="90410"/>
<dbReference type="GO" id="GO:0005737">
    <property type="term" value="C:cytoplasm"/>
    <property type="evidence" value="ECO:0007669"/>
    <property type="project" value="TreeGrafter"/>
</dbReference>
<dbReference type="GO" id="GO:0005813">
    <property type="term" value="C:centrosome"/>
    <property type="evidence" value="ECO:0007669"/>
    <property type="project" value="TreeGrafter"/>
</dbReference>
<evidence type="ECO:0000256" key="1">
    <source>
        <dbReference type="ARBA" id="ARBA00004138"/>
    </source>
</evidence>
<gene>
    <name evidence="6" type="primary">IFT20</name>
</gene>
<organism evidence="5 6">
    <name type="scientific">Phascolarctos cinereus</name>
    <name type="common">Koala</name>
    <dbReference type="NCBI Taxonomy" id="38626"/>
    <lineage>
        <taxon>Eukaryota</taxon>
        <taxon>Metazoa</taxon>
        <taxon>Chordata</taxon>
        <taxon>Craniata</taxon>
        <taxon>Vertebrata</taxon>
        <taxon>Euteleostomi</taxon>
        <taxon>Mammalia</taxon>
        <taxon>Metatheria</taxon>
        <taxon>Diprotodontia</taxon>
        <taxon>Phascolarctidae</taxon>
        <taxon>Phascolarctos</taxon>
    </lineage>
</organism>
<dbReference type="GO" id="GO:0043005">
    <property type="term" value="C:neuron projection"/>
    <property type="evidence" value="ECO:0007669"/>
    <property type="project" value="TreeGrafter"/>
</dbReference>
<dbReference type="PANTHER" id="PTHR31978:SF1">
    <property type="entry name" value="INTRAFLAGELLAR TRANSPORT PROTEIN 20 HOMOLOG"/>
    <property type="match status" value="1"/>
</dbReference>
<evidence type="ECO:0000313" key="5">
    <source>
        <dbReference type="Proteomes" id="UP000515140"/>
    </source>
</evidence>
<accession>A0A6P5IJK1</accession>
<dbReference type="PANTHER" id="PTHR31978">
    <property type="entry name" value="INTRAFLAGELLAR TRANSPORT PROTEIN 20 HOMOLOG"/>
    <property type="match status" value="1"/>
</dbReference>
<evidence type="ECO:0000256" key="3">
    <source>
        <dbReference type="ARBA" id="ARBA00023273"/>
    </source>
</evidence>
<dbReference type="GO" id="GO:0060271">
    <property type="term" value="P:cilium assembly"/>
    <property type="evidence" value="ECO:0007669"/>
    <property type="project" value="TreeGrafter"/>
</dbReference>
<protein>
    <submittedName>
        <fullName evidence="6">Intraflagellar transport protein 20 homolog isoform X1</fullName>
    </submittedName>
</protein>
<proteinExistence type="predicted"/>
<feature type="compositionally biased region" description="Low complexity" evidence="4">
    <location>
        <begin position="123"/>
        <end position="137"/>
    </location>
</feature>
<dbReference type="AlphaFoldDB" id="A0A6P5IJK1"/>
<dbReference type="InterPro" id="IPR028172">
    <property type="entry name" value="FT20"/>
</dbReference>
<feature type="region of interest" description="Disordered" evidence="4">
    <location>
        <begin position="207"/>
        <end position="232"/>
    </location>
</feature>
<evidence type="ECO:0000313" key="6">
    <source>
        <dbReference type="RefSeq" id="XP_020818909.1"/>
    </source>
</evidence>
<keyword evidence="2" id="KW-0175">Coiled coil</keyword>
<sequence>MWLGGMWVLQPISSCHGCRKQKEACRNQQERCSRSLSQEAPSLHPKILKAFTSQPELHRTLEGGLSSSHWGQAFILSISTSITGTSKRKGNGFRRRVRGARSDVYGKRSCSRGSGGASYGPESGAAVSRARPASRRAPASAMAKDILSDAGLHFDELNKLRVLDPEVTQQTIELKEECKDFVDTDPRATVCSLPQETSDGLEQMVATPAGRAQQKERTRKLKGSLKTSVPGHSTLRRLPRQTALCRALMGRK</sequence>
<name>A0A6P5IJK1_PHACI</name>
<dbReference type="InParanoid" id="A0A6P5IJK1"/>
<evidence type="ECO:0000256" key="2">
    <source>
        <dbReference type="ARBA" id="ARBA00023054"/>
    </source>
</evidence>